<dbReference type="Gene3D" id="1.20.120.20">
    <property type="entry name" value="Apolipoprotein"/>
    <property type="match status" value="1"/>
</dbReference>
<dbReference type="AlphaFoldDB" id="A0A4Q9V0X7"/>
<dbReference type="RefSeq" id="WP_131281690.1">
    <property type="nucleotide sequence ID" value="NZ_JBHSLR010000002.1"/>
</dbReference>
<dbReference type="EMBL" id="SJDT01000005">
    <property type="protein sequence ID" value="TBW21040.1"/>
    <property type="molecule type" value="Genomic_DNA"/>
</dbReference>
<keyword evidence="4" id="KW-1185">Reference proteome</keyword>
<dbReference type="SUPFAM" id="SSF58113">
    <property type="entry name" value="Apolipoprotein A-I"/>
    <property type="match status" value="1"/>
</dbReference>
<accession>A0A4Q9V0X7</accession>
<feature type="region of interest" description="Disordered" evidence="1">
    <location>
        <begin position="223"/>
        <end position="262"/>
    </location>
</feature>
<feature type="compositionally biased region" description="Basic and acidic residues" evidence="1">
    <location>
        <begin position="137"/>
        <end position="152"/>
    </location>
</feature>
<feature type="compositionally biased region" description="Basic and acidic residues" evidence="1">
    <location>
        <begin position="234"/>
        <end position="246"/>
    </location>
</feature>
<evidence type="ECO:0000256" key="2">
    <source>
        <dbReference type="SAM" id="Phobius"/>
    </source>
</evidence>
<organism evidence="3 4">
    <name type="scientific">Arcanobacterium bovis</name>
    <dbReference type="NCBI Taxonomy" id="2529275"/>
    <lineage>
        <taxon>Bacteria</taxon>
        <taxon>Bacillati</taxon>
        <taxon>Actinomycetota</taxon>
        <taxon>Actinomycetes</taxon>
        <taxon>Actinomycetales</taxon>
        <taxon>Actinomycetaceae</taxon>
        <taxon>Arcanobacterium</taxon>
    </lineage>
</organism>
<dbReference type="OrthoDB" id="5143471at2"/>
<comment type="caution">
    <text evidence="3">The sequence shown here is derived from an EMBL/GenBank/DDBJ whole genome shotgun (WGS) entry which is preliminary data.</text>
</comment>
<feature type="compositionally biased region" description="Basic and acidic residues" evidence="1">
    <location>
        <begin position="253"/>
        <end position="262"/>
    </location>
</feature>
<dbReference type="Proteomes" id="UP000293036">
    <property type="component" value="Unassembled WGS sequence"/>
</dbReference>
<keyword evidence="2" id="KW-0812">Transmembrane</keyword>
<gene>
    <name evidence="3" type="ORF">EZJ44_06970</name>
</gene>
<reference evidence="3 4" key="1">
    <citation type="submission" date="2019-02" db="EMBL/GenBank/DDBJ databases">
        <title>Arcanobacterium bovis sp. nov., isolated from the milk of a cow with mastitis.</title>
        <authorList>
            <person name="Sammra O."/>
            <person name="Foster G."/>
            <person name="Hassan A."/>
            <person name="Alssahen M."/>
            <person name="Laemmler C."/>
            <person name="Borowiak M."/>
            <person name="Malorny B."/>
            <person name="Abdulmawjood A."/>
        </authorList>
    </citation>
    <scope>NUCLEOTIDE SEQUENCE [LARGE SCALE GENOMIC DNA]</scope>
    <source>
        <strain evidence="3 4">C605018/01/1</strain>
    </source>
</reference>
<protein>
    <submittedName>
        <fullName evidence="3">Uncharacterized protein</fullName>
    </submittedName>
</protein>
<evidence type="ECO:0000313" key="3">
    <source>
        <dbReference type="EMBL" id="TBW21040.1"/>
    </source>
</evidence>
<feature type="region of interest" description="Disordered" evidence="1">
    <location>
        <begin position="137"/>
        <end position="159"/>
    </location>
</feature>
<evidence type="ECO:0000313" key="4">
    <source>
        <dbReference type="Proteomes" id="UP000293036"/>
    </source>
</evidence>
<evidence type="ECO:0000256" key="1">
    <source>
        <dbReference type="SAM" id="MobiDB-lite"/>
    </source>
</evidence>
<proteinExistence type="predicted"/>
<keyword evidence="2" id="KW-0472">Membrane</keyword>
<sequence>MSIIHCKNKKKVKAEALDVKETTQEVVSDLLDEAKEAGRKFRAWAGPRLEDAGKRIAPVAQETAQRVNEVAHDAATKARPYVEDAADKIRPYVEDASEKVRSDYIPMMVGAATATLDDVKSSSKELKKKAKAAADAAKKEALKKQKEMMKAQKKEKRKARRKKCFVSTLIVGSVASVGYYFWKRSQPVEDPWAEAYWEDVAASTDEPTLRDSVADTAEDLKQKASEAGTKAKHAARDAADAVKEAASKLGSDSSDKEESAEN</sequence>
<name>A0A4Q9V0X7_9ACTO</name>
<keyword evidence="2" id="KW-1133">Transmembrane helix</keyword>
<feature type="transmembrane region" description="Helical" evidence="2">
    <location>
        <begin position="164"/>
        <end position="182"/>
    </location>
</feature>